<dbReference type="GO" id="GO:0000981">
    <property type="term" value="F:DNA-binding transcription factor activity, RNA polymerase II-specific"/>
    <property type="evidence" value="ECO:0007669"/>
    <property type="project" value="TreeGrafter"/>
</dbReference>
<feature type="compositionally biased region" description="Basic and acidic residues" evidence="2">
    <location>
        <begin position="207"/>
        <end position="229"/>
    </location>
</feature>
<dbReference type="GO" id="GO:0005634">
    <property type="term" value="C:nucleus"/>
    <property type="evidence" value="ECO:0007669"/>
    <property type="project" value="TreeGrafter"/>
</dbReference>
<accession>A0A2A4J144</accession>
<dbReference type="SMART" id="SM00384">
    <property type="entry name" value="AT_hook"/>
    <property type="match status" value="2"/>
</dbReference>
<keyword evidence="1" id="KW-0479">Metal-binding</keyword>
<protein>
    <recommendedName>
        <fullName evidence="3">C2H2-type domain-containing protein</fullName>
    </recommendedName>
</protein>
<dbReference type="PROSITE" id="PS50157">
    <property type="entry name" value="ZINC_FINGER_C2H2_2"/>
    <property type="match status" value="2"/>
</dbReference>
<gene>
    <name evidence="4" type="ORF">B5V51_9597</name>
</gene>
<feature type="compositionally biased region" description="Polar residues" evidence="2">
    <location>
        <begin position="392"/>
        <end position="405"/>
    </location>
</feature>
<feature type="region of interest" description="Disordered" evidence="2">
    <location>
        <begin position="1764"/>
        <end position="1791"/>
    </location>
</feature>
<keyword evidence="1" id="KW-0862">Zinc</keyword>
<dbReference type="PANTHER" id="PTHR12451">
    <property type="entry name" value="TRANSCRIPTION FACTOR CASTOR PROTEIN MING -RELATED"/>
    <property type="match status" value="1"/>
</dbReference>
<feature type="region of interest" description="Disordered" evidence="2">
    <location>
        <begin position="1139"/>
        <end position="1181"/>
    </location>
</feature>
<dbReference type="InterPro" id="IPR013087">
    <property type="entry name" value="Znf_C2H2_type"/>
</dbReference>
<feature type="region of interest" description="Disordered" evidence="2">
    <location>
        <begin position="199"/>
        <end position="249"/>
    </location>
</feature>
<feature type="domain" description="C2H2-type" evidence="3">
    <location>
        <begin position="617"/>
        <end position="646"/>
    </location>
</feature>
<feature type="compositionally biased region" description="Low complexity" evidence="2">
    <location>
        <begin position="1885"/>
        <end position="1903"/>
    </location>
</feature>
<feature type="region of interest" description="Disordered" evidence="2">
    <location>
        <begin position="1506"/>
        <end position="1534"/>
    </location>
</feature>
<dbReference type="SMART" id="SM00355">
    <property type="entry name" value="ZnF_C2H2"/>
    <property type="match status" value="15"/>
</dbReference>
<feature type="compositionally biased region" description="Polar residues" evidence="2">
    <location>
        <begin position="319"/>
        <end position="334"/>
    </location>
</feature>
<dbReference type="PROSITE" id="PS00028">
    <property type="entry name" value="ZINC_FINGER_C2H2_1"/>
    <property type="match status" value="8"/>
</dbReference>
<dbReference type="GO" id="GO:0045664">
    <property type="term" value="P:regulation of neuron differentiation"/>
    <property type="evidence" value="ECO:0007669"/>
    <property type="project" value="TreeGrafter"/>
</dbReference>
<feature type="region of interest" description="Disordered" evidence="2">
    <location>
        <begin position="946"/>
        <end position="974"/>
    </location>
</feature>
<dbReference type="GO" id="GO:0008270">
    <property type="term" value="F:zinc ion binding"/>
    <property type="evidence" value="ECO:0007669"/>
    <property type="project" value="UniProtKB-KW"/>
</dbReference>
<comment type="caution">
    <text evidence="4">The sequence shown here is derived from an EMBL/GenBank/DDBJ whole genome shotgun (WGS) entry which is preliminary data.</text>
</comment>
<dbReference type="PANTHER" id="PTHR12451:SF0">
    <property type="entry name" value="ZINC FINGER PROTEIN CASTOR HOMOLOG 1"/>
    <property type="match status" value="1"/>
</dbReference>
<feature type="compositionally biased region" description="Polar residues" evidence="2">
    <location>
        <begin position="1764"/>
        <end position="1777"/>
    </location>
</feature>
<evidence type="ECO:0000256" key="2">
    <source>
        <dbReference type="SAM" id="MobiDB-lite"/>
    </source>
</evidence>
<feature type="compositionally biased region" description="Polar residues" evidence="2">
    <location>
        <begin position="87"/>
        <end position="98"/>
    </location>
</feature>
<feature type="region of interest" description="Disordered" evidence="2">
    <location>
        <begin position="297"/>
        <end position="343"/>
    </location>
</feature>
<feature type="compositionally biased region" description="Basic and acidic residues" evidence="2">
    <location>
        <begin position="1140"/>
        <end position="1161"/>
    </location>
</feature>
<feature type="compositionally biased region" description="Acidic residues" evidence="2">
    <location>
        <begin position="367"/>
        <end position="379"/>
    </location>
</feature>
<dbReference type="STRING" id="7102.A0A2A4J144"/>
<dbReference type="InterPro" id="IPR017956">
    <property type="entry name" value="AT_hook_DNA-bd_motif"/>
</dbReference>
<feature type="compositionally biased region" description="Low complexity" evidence="2">
    <location>
        <begin position="233"/>
        <end position="242"/>
    </location>
</feature>
<feature type="compositionally biased region" description="Polar residues" evidence="2">
    <location>
        <begin position="71"/>
        <end position="80"/>
    </location>
</feature>
<feature type="region of interest" description="Disordered" evidence="2">
    <location>
        <begin position="1884"/>
        <end position="1911"/>
    </location>
</feature>
<evidence type="ECO:0000313" key="4">
    <source>
        <dbReference type="EMBL" id="PCG65160.1"/>
    </source>
</evidence>
<proteinExistence type="predicted"/>
<dbReference type="GO" id="GO:0045944">
    <property type="term" value="P:positive regulation of transcription by RNA polymerase II"/>
    <property type="evidence" value="ECO:0007669"/>
    <property type="project" value="TreeGrafter"/>
</dbReference>
<organism evidence="4">
    <name type="scientific">Heliothis virescens</name>
    <name type="common">Tobacco budworm moth</name>
    <dbReference type="NCBI Taxonomy" id="7102"/>
    <lineage>
        <taxon>Eukaryota</taxon>
        <taxon>Metazoa</taxon>
        <taxon>Ecdysozoa</taxon>
        <taxon>Arthropoda</taxon>
        <taxon>Hexapoda</taxon>
        <taxon>Insecta</taxon>
        <taxon>Pterygota</taxon>
        <taxon>Neoptera</taxon>
        <taxon>Endopterygota</taxon>
        <taxon>Lepidoptera</taxon>
        <taxon>Glossata</taxon>
        <taxon>Ditrysia</taxon>
        <taxon>Noctuoidea</taxon>
        <taxon>Noctuidae</taxon>
        <taxon>Heliothinae</taxon>
        <taxon>Heliothis</taxon>
    </lineage>
</organism>
<evidence type="ECO:0000259" key="3">
    <source>
        <dbReference type="PROSITE" id="PS50157"/>
    </source>
</evidence>
<sequence>MTTAMAAHQESIHERLQPTPEEPLYLHHEATSWPESSEHQEEHSTDMSPYYNMPKRNKRKNFKPRCAPNATAFSDDSNGVNCDDTGSPINGNDRTTPENVDDNDKDDGNYAKIGVKNFSLLKGGAVDLSRRLSTDSNENIDSNYQNRLPEDKKVDSFQHSYIHSLQINQGAERDRTVLNFSNLQNKTFCAKNPFAISQLIKTNSPPRRRDSDSDEDKGQDINANERLEENQEQMETTETQQNGDASNATNRILRDYAMNTMKELLGIYGLSSNEVADAISGQIRALEALQGKPFTQLPLGLKRRHDSGMEDGTDRSMRRSSSATEDEGSTNITPPKTPDNDLEAQRQRALQILNQQSMRLFNRSQGQEEDGSGSDDGDQTLDLSVSRDTDGQEQSATSSAANSVSEFEQQNLLMRKNLEDLANLQMQGFFQKQSTMDADDSQERKLQASGLLSALNHLDQARKNSLQTTVDYSRYVKRYSSTLECGSSYCKDLGYREHFHCMDCTARVFCKKEEMIRHFKWHKKRDESLAHGFMRYSPLDDCSERFTDCPHNRSQTHYHCIQDGCDKVYISTSDVQMHANYHRKDSAILQEGFQRFRATESCAAPHCVFAGQRTTHFHCRRPGCTYTFKNKADMEKHKTYHIKDEALSKDGFKKYMKNEACPYRDCRFSKTCNHIHCIRPHCNYVLHSSSQIFTHKRKHERKEQEMSFGLPTSVIQNALMQQGADLSMYSPGGNLHVDDDMSNPMMDSDYPHPFNPALVEEVTRKYIETFNGGKEAEDKCNKCSAFNKHYHCLADGCKMAHSCHTTMVKHVMEHEQQNQVTEAYFVTYTRHNPCSNSACQHIRDITHYHCTWENCGAVILSSEDQPFRRLEHHRQHAILSPMSPNLASRFAPNFTPQLSAQLHPNMAAQLGQVPSLPNLPPNLAQLAQMAPSLSSQLTPNLQAQLNLGPSPGVVPQQVNPSSSLDEMFSRKRGRPPKNRVVEVWTDNITPQAIFTSFKLPKSNQLPPVIPSPVIPTIEEFPRIKFQHFEVFTSPDTCTSSYPSCQLRMTRLHLHCFNCSFSGETHIIMETHMREVHGVSPLLEGFDYFASFDQCGGKSCFKNQLRSHFHCAQGNNCPAILTQYSALATHKHGRGTPVIKSETEQEKQFEEAKDYSLKERASADSVGSMKEPNESFTPANFSIKSEFEREQDSVSEKHKTYHIKDEALSKDGFKKYMKNEACPYRDCRFSKTCNHIHCIRPHCNYVLHSSSQIFTHKRKHERKEQEMSFGLPTSVIQNALMQQGADLSMYSPGGNLHVDDDMSNPMMDSDYPHPFNPALVEEVTRKYIETFNGGKEAEDKCNKCSAFNKHYHCLADGCKMAHSCHTTMVKHVMEHEQQNQVTEAYFVTYTRHNPCSNSACQHIRDITHYHCTWENCGAVILSSEDQPFRRLEHHRQHAILSPMSPNLASRFAPNFTPQLSAQLHPNMAAQLGQVPSLPNLPPNLAQLAQMAPSLSSQLTPNLQAQLNLGPSPGVVPQQVNPSSSLDEMFSRKRGRPPKNRVVEVWTDNITPQAIFTSFKLPKSNQLPPVIPSPVIPTIEEFPRIKFQHFEVFTSPDTCTSSYPSCQLRMTRLHLHCFNCSFSGETHIIMETHMREVHGVSPLLEGFDYFASFDQCGGKSCFKNQLRSHFHCAQGNNCPAILTQYSALATHKHGRGTPVIKSETEQEKQFEEAKDYSLKERASADSVGSMKEPNESFTPANFSIKSEFEREQDSVSVVKATGTFYPSSHLRSNTSSPSPRSIYDASPSKEMKPRMDYDQKKVFEPPKGTGPTIPPSCHDQTCPLNKNSTGMNLHYHCPHCSQAYVDLKLLFSHMVKKHSNAIEPGPVGLAATKETLEREYPEISILPSTASSSSTSQAPSPSHSQPRPPNPADQVQAVQSLLLQQYLAGGRKGSLQEQLKMQQQYTASLAGLPGLAQVALFSQGGSPFPLYPTMLYPPELLLEQSLLQGHGLPPGLDKEAEMIAKTRRTHTTRGPHMRVMKDEPIPEGYLRFRFNEDCAYQHCGYREHQTHFHCTRKDCGYSFCDKTRFVQHTARHERLDTLMGGDFQQYRANVYCKRPECPHASTFGQNKASHFHCLKCDFVCTDTNKVVAHRRQHQKLDSIQAAGFEKFPPSKGCGYEPQCIHSKKQTHYHCLQCGFAVLGLSQMTSHKYKHQEANLGPSTSGTN</sequence>
<dbReference type="GO" id="GO:0000977">
    <property type="term" value="F:RNA polymerase II transcription regulatory region sequence-specific DNA binding"/>
    <property type="evidence" value="ECO:0007669"/>
    <property type="project" value="TreeGrafter"/>
</dbReference>
<feature type="compositionally biased region" description="Basic and acidic residues" evidence="2">
    <location>
        <begin position="306"/>
        <end position="317"/>
    </location>
</feature>
<dbReference type="InterPro" id="IPR040373">
    <property type="entry name" value="CASZ1"/>
</dbReference>
<feature type="region of interest" description="Disordered" evidence="2">
    <location>
        <begin position="363"/>
        <end position="405"/>
    </location>
</feature>
<feature type="region of interest" description="Disordered" evidence="2">
    <location>
        <begin position="1699"/>
        <end position="1736"/>
    </location>
</feature>
<feature type="domain" description="C2H2-type" evidence="3">
    <location>
        <begin position="2050"/>
        <end position="2079"/>
    </location>
</feature>
<dbReference type="EMBL" id="NWSH01004400">
    <property type="protein sequence ID" value="PCG65160.1"/>
    <property type="molecule type" value="Genomic_DNA"/>
</dbReference>
<keyword evidence="1" id="KW-0863">Zinc-finger</keyword>
<feature type="compositionally biased region" description="Basic and acidic residues" evidence="2">
    <location>
        <begin position="1700"/>
        <end position="1721"/>
    </location>
</feature>
<feature type="compositionally biased region" description="Basic and acidic residues" evidence="2">
    <location>
        <begin position="24"/>
        <end position="45"/>
    </location>
</feature>
<evidence type="ECO:0000256" key="1">
    <source>
        <dbReference type="PROSITE-ProRule" id="PRU00042"/>
    </source>
</evidence>
<reference evidence="4" key="1">
    <citation type="submission" date="2017-09" db="EMBL/GenBank/DDBJ databases">
        <title>Contemporary evolution of a Lepidopteran species, Heliothis virescens, in response to modern agricultural practices.</title>
        <authorList>
            <person name="Fritz M.L."/>
            <person name="Deyonke A.M."/>
            <person name="Papanicolaou A."/>
            <person name="Micinski S."/>
            <person name="Westbrook J."/>
            <person name="Gould F."/>
        </authorList>
    </citation>
    <scope>NUCLEOTIDE SEQUENCE [LARGE SCALE GENOMIC DNA]</scope>
    <source>
        <strain evidence="4">HvINT-</strain>
        <tissue evidence="4">Whole body</tissue>
    </source>
</reference>
<name>A0A2A4J144_HELVI</name>
<feature type="region of interest" description="Disordered" evidence="2">
    <location>
        <begin position="1"/>
        <end position="107"/>
    </location>
</feature>